<protein>
    <submittedName>
        <fullName evidence="1">Uncharacterized protein</fullName>
    </submittedName>
</protein>
<reference evidence="1" key="1">
    <citation type="submission" date="2020-08" db="EMBL/GenBank/DDBJ databases">
        <title>Genome sequencing and assembly of the red palm weevil Rhynchophorus ferrugineus.</title>
        <authorList>
            <person name="Dias G.B."/>
            <person name="Bergman C.M."/>
            <person name="Manee M."/>
        </authorList>
    </citation>
    <scope>NUCLEOTIDE SEQUENCE</scope>
    <source>
        <strain evidence="1">AA-2017</strain>
        <tissue evidence="1">Whole larva</tissue>
    </source>
</reference>
<evidence type="ECO:0000313" key="1">
    <source>
        <dbReference type="EMBL" id="KAF7269826.1"/>
    </source>
</evidence>
<dbReference type="AlphaFoldDB" id="A0A834I0B6"/>
<accession>A0A834I0B6</accession>
<dbReference type="OrthoDB" id="10018535at2759"/>
<gene>
    <name evidence="1" type="ORF">GWI33_017147</name>
</gene>
<evidence type="ECO:0000313" key="2">
    <source>
        <dbReference type="Proteomes" id="UP000625711"/>
    </source>
</evidence>
<name>A0A834I0B6_RHYFE</name>
<keyword evidence="2" id="KW-1185">Reference proteome</keyword>
<proteinExistence type="predicted"/>
<dbReference type="EMBL" id="JAACXV010014176">
    <property type="protein sequence ID" value="KAF7269826.1"/>
    <property type="molecule type" value="Genomic_DNA"/>
</dbReference>
<comment type="caution">
    <text evidence="1">The sequence shown here is derived from an EMBL/GenBank/DDBJ whole genome shotgun (WGS) entry which is preliminary data.</text>
</comment>
<dbReference type="Proteomes" id="UP000625711">
    <property type="component" value="Unassembled WGS sequence"/>
</dbReference>
<organism evidence="1 2">
    <name type="scientific">Rhynchophorus ferrugineus</name>
    <name type="common">Red palm weevil</name>
    <name type="synonym">Curculio ferrugineus</name>
    <dbReference type="NCBI Taxonomy" id="354439"/>
    <lineage>
        <taxon>Eukaryota</taxon>
        <taxon>Metazoa</taxon>
        <taxon>Ecdysozoa</taxon>
        <taxon>Arthropoda</taxon>
        <taxon>Hexapoda</taxon>
        <taxon>Insecta</taxon>
        <taxon>Pterygota</taxon>
        <taxon>Neoptera</taxon>
        <taxon>Endopterygota</taxon>
        <taxon>Coleoptera</taxon>
        <taxon>Polyphaga</taxon>
        <taxon>Cucujiformia</taxon>
        <taxon>Curculionidae</taxon>
        <taxon>Dryophthorinae</taxon>
        <taxon>Rhynchophorus</taxon>
    </lineage>
</organism>
<sequence>MFRSSFQEERVVAKDSKLQAVFSKLSGVLPRAEDFQGNTIPKIMSSDIIESVLADSPVPVSTSGQGYRLYGRIRTIRLTWMSLVHHLRAAGWFTQLSYREN</sequence>